<feature type="transmembrane region" description="Helical" evidence="8">
    <location>
        <begin position="281"/>
        <end position="300"/>
    </location>
</feature>
<sequence length="402" mass="42398">MVSGLKRGDKQFKQATLAMVLVGFAAFNAMYCTQALLPQLSDAFSAPPSTAALTVSATTGAIAIGVIPVSILSEHFGRGKVLSISLFVATLVGLLLPLSHSMGMLIALRALQGIAISGVPAVAMAWISEEIDPGYVPIVMGWYIASDSIGGLSGRLIPAFVSNAFGWRWALIVNGVVSVVLALIALRVLPKQRRFVSRAITFGGEFRAILVHWRRPVLVALFAVPFLALGLFVTMYNFVGYHLTENFGFPPALVGFLFVLYLSGTYSSTQAGKLSSKIGPGKVLVLSGILSATGLFLAYIPSLPVLIIGLLIFTASFFAIHSTASATVGILAKKGRAEASSSYVFSYYMGSSILGSTLGLVYQDHGWAGLITTLLIGTAIMLAIIVYVALHVSSAADTADKK</sequence>
<dbReference type="Pfam" id="PF07690">
    <property type="entry name" value="MFS_1"/>
    <property type="match status" value="1"/>
</dbReference>
<feature type="transmembrane region" description="Helical" evidence="8">
    <location>
        <begin position="81"/>
        <end position="100"/>
    </location>
</feature>
<keyword evidence="6 8" id="KW-1133">Transmembrane helix</keyword>
<proteinExistence type="inferred from homology"/>
<feature type="transmembrane region" description="Helical" evidence="8">
    <location>
        <begin position="306"/>
        <end position="332"/>
    </location>
</feature>
<evidence type="ECO:0000256" key="5">
    <source>
        <dbReference type="ARBA" id="ARBA00022692"/>
    </source>
</evidence>
<evidence type="ECO:0000256" key="7">
    <source>
        <dbReference type="ARBA" id="ARBA00023136"/>
    </source>
</evidence>
<dbReference type="InterPro" id="IPR020846">
    <property type="entry name" value="MFS_dom"/>
</dbReference>
<dbReference type="GO" id="GO:0022857">
    <property type="term" value="F:transmembrane transporter activity"/>
    <property type="evidence" value="ECO:0007669"/>
    <property type="project" value="InterPro"/>
</dbReference>
<evidence type="ECO:0000313" key="10">
    <source>
        <dbReference type="EMBL" id="WOT03040.1"/>
    </source>
</evidence>
<organism evidence="10 11">
    <name type="scientific">Corynebacterium pyruviciproducens</name>
    <dbReference type="NCBI Taxonomy" id="598660"/>
    <lineage>
        <taxon>Bacteria</taxon>
        <taxon>Bacillati</taxon>
        <taxon>Actinomycetota</taxon>
        <taxon>Actinomycetes</taxon>
        <taxon>Mycobacteriales</taxon>
        <taxon>Corynebacteriaceae</taxon>
        <taxon>Corynebacterium</taxon>
    </lineage>
</organism>
<evidence type="ECO:0000256" key="1">
    <source>
        <dbReference type="ARBA" id="ARBA00004651"/>
    </source>
</evidence>
<evidence type="ECO:0000256" key="3">
    <source>
        <dbReference type="ARBA" id="ARBA00022448"/>
    </source>
</evidence>
<comment type="similarity">
    <text evidence="2">Belongs to the major facilitator superfamily.</text>
</comment>
<keyword evidence="7 8" id="KW-0472">Membrane</keyword>
<feature type="transmembrane region" description="Helical" evidence="8">
    <location>
        <begin position="51"/>
        <end position="69"/>
    </location>
</feature>
<evidence type="ECO:0000259" key="9">
    <source>
        <dbReference type="PROSITE" id="PS50850"/>
    </source>
</evidence>
<feature type="transmembrane region" description="Helical" evidence="8">
    <location>
        <begin position="344"/>
        <end position="362"/>
    </location>
</feature>
<evidence type="ECO:0000256" key="2">
    <source>
        <dbReference type="ARBA" id="ARBA00008335"/>
    </source>
</evidence>
<dbReference type="AlphaFoldDB" id="A0AAF0YTB0"/>
<accession>A0AAF0YTB0</accession>
<dbReference type="Proteomes" id="UP000234560">
    <property type="component" value="Chromosome"/>
</dbReference>
<feature type="transmembrane region" description="Helical" evidence="8">
    <location>
        <begin position="217"/>
        <end position="239"/>
    </location>
</feature>
<reference evidence="10" key="2">
    <citation type="submission" date="2023-10" db="EMBL/GenBank/DDBJ databases">
        <authorList>
            <person name="Choi B."/>
        </authorList>
    </citation>
    <scope>NUCLEOTIDE SEQUENCE</scope>
    <source>
        <strain evidence="10">UMB0763</strain>
    </source>
</reference>
<feature type="transmembrane region" description="Helical" evidence="8">
    <location>
        <begin position="106"/>
        <end position="127"/>
    </location>
</feature>
<feature type="transmembrane region" description="Helical" evidence="8">
    <location>
        <begin position="251"/>
        <end position="269"/>
    </location>
</feature>
<gene>
    <name evidence="10" type="ORF">CYJ47_04520</name>
</gene>
<dbReference type="GO" id="GO:0005886">
    <property type="term" value="C:plasma membrane"/>
    <property type="evidence" value="ECO:0007669"/>
    <property type="project" value="UniProtKB-SubCell"/>
</dbReference>
<dbReference type="InterPro" id="IPR036259">
    <property type="entry name" value="MFS_trans_sf"/>
</dbReference>
<dbReference type="Gene3D" id="1.20.1250.20">
    <property type="entry name" value="MFS general substrate transporter like domains"/>
    <property type="match status" value="1"/>
</dbReference>
<keyword evidence="5 8" id="KW-0812">Transmembrane</keyword>
<keyword evidence="4" id="KW-1003">Cell membrane</keyword>
<dbReference type="CDD" id="cd17324">
    <property type="entry name" value="MFS_NepI_like"/>
    <property type="match status" value="1"/>
</dbReference>
<dbReference type="PROSITE" id="PS50850">
    <property type="entry name" value="MFS"/>
    <property type="match status" value="1"/>
</dbReference>
<name>A0AAF0YTB0_9CORY</name>
<evidence type="ECO:0000256" key="8">
    <source>
        <dbReference type="SAM" id="Phobius"/>
    </source>
</evidence>
<dbReference type="SUPFAM" id="SSF103473">
    <property type="entry name" value="MFS general substrate transporter"/>
    <property type="match status" value="1"/>
</dbReference>
<comment type="subcellular location">
    <subcellularLocation>
        <location evidence="1">Cell membrane</location>
        <topology evidence="1">Multi-pass membrane protein</topology>
    </subcellularLocation>
</comment>
<evidence type="ECO:0000313" key="11">
    <source>
        <dbReference type="Proteomes" id="UP000234560"/>
    </source>
</evidence>
<reference evidence="10" key="1">
    <citation type="submission" date="2017-12" db="EMBL/GenBank/DDBJ databases">
        <authorList>
            <person name="Thomas-White K."/>
            <person name="Wolfe A.J."/>
        </authorList>
    </citation>
    <scope>NUCLEOTIDE SEQUENCE</scope>
    <source>
        <strain evidence="10">UMB0763</strain>
    </source>
</reference>
<dbReference type="EMBL" id="CP136958">
    <property type="protein sequence ID" value="WOT03040.1"/>
    <property type="molecule type" value="Genomic_DNA"/>
</dbReference>
<feature type="transmembrane region" description="Helical" evidence="8">
    <location>
        <begin position="368"/>
        <end position="392"/>
    </location>
</feature>
<feature type="transmembrane region" description="Helical" evidence="8">
    <location>
        <begin position="12"/>
        <end position="31"/>
    </location>
</feature>
<protein>
    <submittedName>
        <fullName evidence="10">MFS transporter</fullName>
    </submittedName>
</protein>
<evidence type="ECO:0000256" key="4">
    <source>
        <dbReference type="ARBA" id="ARBA00022475"/>
    </source>
</evidence>
<dbReference type="KEGG" id="cpyr:CYJ47_04520"/>
<dbReference type="PANTHER" id="PTHR43271">
    <property type="entry name" value="BLL2771 PROTEIN"/>
    <property type="match status" value="1"/>
</dbReference>
<dbReference type="InterPro" id="IPR011701">
    <property type="entry name" value="MFS"/>
</dbReference>
<evidence type="ECO:0000256" key="6">
    <source>
        <dbReference type="ARBA" id="ARBA00022989"/>
    </source>
</evidence>
<feature type="domain" description="Major facilitator superfamily (MFS) profile" evidence="9">
    <location>
        <begin position="11"/>
        <end position="395"/>
    </location>
</feature>
<feature type="transmembrane region" description="Helical" evidence="8">
    <location>
        <begin position="167"/>
        <end position="189"/>
    </location>
</feature>
<dbReference type="RefSeq" id="WP_101678305.1">
    <property type="nucleotide sequence ID" value="NZ_CAMYCO010000009.1"/>
</dbReference>
<keyword evidence="3" id="KW-0813">Transport</keyword>
<dbReference type="PANTHER" id="PTHR43271:SF1">
    <property type="entry name" value="INNER MEMBRANE TRANSPORT PROTEIN YNFM"/>
    <property type="match status" value="1"/>
</dbReference>